<evidence type="ECO:0000313" key="1">
    <source>
        <dbReference type="EMBL" id="SPF28852.1"/>
    </source>
</evidence>
<dbReference type="GO" id="GO:0044781">
    <property type="term" value="P:bacterial-type flagellum organization"/>
    <property type="evidence" value="ECO:0007669"/>
    <property type="project" value="InterPro"/>
</dbReference>
<protein>
    <recommendedName>
        <fullName evidence="3">Flagellar protein FlaF</fullName>
    </recommendedName>
</protein>
<dbReference type="AlphaFoldDB" id="A0A2R8A9D8"/>
<proteinExistence type="predicted"/>
<keyword evidence="2" id="KW-1185">Reference proteome</keyword>
<dbReference type="OrthoDB" id="9808944at2"/>
<organism evidence="1 2">
    <name type="scientific">Pontivivens insulae</name>
    <dbReference type="NCBI Taxonomy" id="1639689"/>
    <lineage>
        <taxon>Bacteria</taxon>
        <taxon>Pseudomonadati</taxon>
        <taxon>Pseudomonadota</taxon>
        <taxon>Alphaproteobacteria</taxon>
        <taxon>Rhodobacterales</taxon>
        <taxon>Paracoccaceae</taxon>
        <taxon>Pontivivens</taxon>
    </lineage>
</organism>
<dbReference type="EMBL" id="OMKW01000002">
    <property type="protein sequence ID" value="SPF28852.1"/>
    <property type="molecule type" value="Genomic_DNA"/>
</dbReference>
<dbReference type="RefSeq" id="WP_108781607.1">
    <property type="nucleotide sequence ID" value="NZ_OMKW01000002.1"/>
</dbReference>
<dbReference type="InterPro" id="IPR010845">
    <property type="entry name" value="FlaF"/>
</dbReference>
<evidence type="ECO:0000313" key="2">
    <source>
        <dbReference type="Proteomes" id="UP000244932"/>
    </source>
</evidence>
<dbReference type="Proteomes" id="UP000244932">
    <property type="component" value="Unassembled WGS sequence"/>
</dbReference>
<name>A0A2R8A9D8_9RHOB</name>
<evidence type="ECO:0008006" key="3">
    <source>
        <dbReference type="Google" id="ProtNLM"/>
    </source>
</evidence>
<dbReference type="Pfam" id="PF07309">
    <property type="entry name" value="FlaF"/>
    <property type="match status" value="1"/>
</dbReference>
<gene>
    <name evidence="1" type="ORF">POI8812_01155</name>
</gene>
<accession>A0A2R8A9D8</accession>
<reference evidence="1 2" key="1">
    <citation type="submission" date="2018-03" db="EMBL/GenBank/DDBJ databases">
        <authorList>
            <person name="Keele B.F."/>
        </authorList>
    </citation>
    <scope>NUCLEOTIDE SEQUENCE [LARGE SCALE GENOMIC DNA]</scope>
    <source>
        <strain evidence="1 2">CeCT 8812</strain>
    </source>
</reference>
<sequence length="125" mass="13514">MITSRSARQAYHATKATTASPRDVEAAILSSINADLRQALDGKMKHPDLCVLLDKNAKIWRHFHSDLNSTGNGLPIDLKQRLLGLADMVFVETDRILRGGAGVGELIAINDAIIAGLRPAMQEVA</sequence>